<dbReference type="Pfam" id="PF12804">
    <property type="entry name" value="NTP_transf_3"/>
    <property type="match status" value="1"/>
</dbReference>
<accession>A0A2S6GP17</accession>
<organism evidence="3 4">
    <name type="scientific">Actinokineospora auranticolor</name>
    <dbReference type="NCBI Taxonomy" id="155976"/>
    <lineage>
        <taxon>Bacteria</taxon>
        <taxon>Bacillati</taxon>
        <taxon>Actinomycetota</taxon>
        <taxon>Actinomycetes</taxon>
        <taxon>Pseudonocardiales</taxon>
        <taxon>Pseudonocardiaceae</taxon>
        <taxon>Actinokineospora</taxon>
    </lineage>
</organism>
<evidence type="ECO:0000256" key="1">
    <source>
        <dbReference type="ARBA" id="ARBA00022679"/>
    </source>
</evidence>
<dbReference type="SUPFAM" id="SSF53448">
    <property type="entry name" value="Nucleotide-diphospho-sugar transferases"/>
    <property type="match status" value="1"/>
</dbReference>
<dbReference type="OrthoDB" id="4735656at2"/>
<evidence type="ECO:0000313" key="3">
    <source>
        <dbReference type="EMBL" id="PPK66871.1"/>
    </source>
</evidence>
<dbReference type="Proteomes" id="UP000239203">
    <property type="component" value="Unassembled WGS sequence"/>
</dbReference>
<reference evidence="3 4" key="1">
    <citation type="submission" date="2018-02" db="EMBL/GenBank/DDBJ databases">
        <title>Genomic Encyclopedia of Archaeal and Bacterial Type Strains, Phase II (KMG-II): from individual species to whole genera.</title>
        <authorList>
            <person name="Goeker M."/>
        </authorList>
    </citation>
    <scope>NUCLEOTIDE SEQUENCE [LARGE SCALE GENOMIC DNA]</scope>
    <source>
        <strain evidence="3 4">YU 961-1</strain>
    </source>
</reference>
<dbReference type="RefSeq" id="WP_104480230.1">
    <property type="nucleotide sequence ID" value="NZ_CP154825.1"/>
</dbReference>
<evidence type="ECO:0000259" key="2">
    <source>
        <dbReference type="Pfam" id="PF12804"/>
    </source>
</evidence>
<protein>
    <submittedName>
        <fullName evidence="3">Molybdopterin-guanine dinucleotide biosynthesis protein A</fullName>
    </submittedName>
</protein>
<keyword evidence="1" id="KW-0808">Transferase</keyword>
<feature type="domain" description="MobA-like NTP transferase" evidence="2">
    <location>
        <begin position="10"/>
        <end position="153"/>
    </location>
</feature>
<dbReference type="InterPro" id="IPR029044">
    <property type="entry name" value="Nucleotide-diphossugar_trans"/>
</dbReference>
<dbReference type="EMBL" id="PTIX01000009">
    <property type="protein sequence ID" value="PPK66871.1"/>
    <property type="molecule type" value="Genomic_DNA"/>
</dbReference>
<gene>
    <name evidence="3" type="ORF">CLV40_109256</name>
</gene>
<dbReference type="PANTHER" id="PTHR19136:SF81">
    <property type="entry name" value="MOLYBDENUM COFACTOR GUANYLYLTRANSFERASE"/>
    <property type="match status" value="1"/>
</dbReference>
<name>A0A2S6GP17_9PSEU</name>
<dbReference type="GO" id="GO:0016779">
    <property type="term" value="F:nucleotidyltransferase activity"/>
    <property type="evidence" value="ECO:0007669"/>
    <property type="project" value="TreeGrafter"/>
</dbReference>
<dbReference type="Gene3D" id="3.90.550.10">
    <property type="entry name" value="Spore Coat Polysaccharide Biosynthesis Protein SpsA, Chain A"/>
    <property type="match status" value="1"/>
</dbReference>
<dbReference type="InterPro" id="IPR025877">
    <property type="entry name" value="MobA-like_NTP_Trfase"/>
</dbReference>
<dbReference type="AlphaFoldDB" id="A0A2S6GP17"/>
<proteinExistence type="predicted"/>
<sequence length="185" mass="19708">MVHVEQPWSAVVLAGGAGRRLGGVDKPGLIIRGRTLLDRVLAALPGAHEIVIVGPRRETEAKVRWTREPTPGSGPLAALAAGLDLITTDRVVLLAADLPQITPTTITRLRQAVTHTGAVLTDSDHHPQWLLSAWPTDLLRRALPADSANASLRGTLTPLSPVRVDDMDGSARDIDVPSDLDAFPE</sequence>
<dbReference type="PANTHER" id="PTHR19136">
    <property type="entry name" value="MOLYBDENUM COFACTOR GUANYLYLTRANSFERASE"/>
    <property type="match status" value="1"/>
</dbReference>
<evidence type="ECO:0000313" key="4">
    <source>
        <dbReference type="Proteomes" id="UP000239203"/>
    </source>
</evidence>
<keyword evidence="4" id="KW-1185">Reference proteome</keyword>
<comment type="caution">
    <text evidence="3">The sequence shown here is derived from an EMBL/GenBank/DDBJ whole genome shotgun (WGS) entry which is preliminary data.</text>
</comment>